<proteinExistence type="predicted"/>
<dbReference type="PROSITE" id="PS50835">
    <property type="entry name" value="IG_LIKE"/>
    <property type="match status" value="2"/>
</dbReference>
<dbReference type="InterPro" id="IPR013098">
    <property type="entry name" value="Ig_I-set"/>
</dbReference>
<evidence type="ECO:0000259" key="1">
    <source>
        <dbReference type="PROSITE" id="PS50835"/>
    </source>
</evidence>
<feature type="domain" description="Ig-like" evidence="1">
    <location>
        <begin position="167"/>
        <end position="255"/>
    </location>
</feature>
<dbReference type="OrthoDB" id="5847945at2759"/>
<reference evidence="2 3" key="1">
    <citation type="submission" date="2014-03" db="EMBL/GenBank/DDBJ databases">
        <title>Draft genome of the hookworm Oesophagostomum dentatum.</title>
        <authorList>
            <person name="Mitreva M."/>
        </authorList>
    </citation>
    <scope>NUCLEOTIDE SEQUENCE [LARGE SCALE GENOMIC DNA]</scope>
    <source>
        <strain evidence="2 3">OD-Hann</strain>
    </source>
</reference>
<dbReference type="Gene3D" id="2.60.40.10">
    <property type="entry name" value="Immunoglobulins"/>
    <property type="match status" value="2"/>
</dbReference>
<dbReference type="Proteomes" id="UP000053660">
    <property type="component" value="Unassembled WGS sequence"/>
</dbReference>
<dbReference type="InterPro" id="IPR013783">
    <property type="entry name" value="Ig-like_fold"/>
</dbReference>
<dbReference type="InterPro" id="IPR003599">
    <property type="entry name" value="Ig_sub"/>
</dbReference>
<dbReference type="SMART" id="SM00409">
    <property type="entry name" value="IG"/>
    <property type="match status" value="1"/>
</dbReference>
<dbReference type="EMBL" id="KN568604">
    <property type="protein sequence ID" value="KHJ84420.1"/>
    <property type="molecule type" value="Genomic_DNA"/>
</dbReference>
<dbReference type="PANTHER" id="PTHR47633">
    <property type="entry name" value="IMMUNOGLOBULIN"/>
    <property type="match status" value="1"/>
</dbReference>
<organism evidence="2 3">
    <name type="scientific">Oesophagostomum dentatum</name>
    <name type="common">Nodular worm</name>
    <dbReference type="NCBI Taxonomy" id="61180"/>
    <lineage>
        <taxon>Eukaryota</taxon>
        <taxon>Metazoa</taxon>
        <taxon>Ecdysozoa</taxon>
        <taxon>Nematoda</taxon>
        <taxon>Chromadorea</taxon>
        <taxon>Rhabditida</taxon>
        <taxon>Rhabditina</taxon>
        <taxon>Rhabditomorpha</taxon>
        <taxon>Strongyloidea</taxon>
        <taxon>Strongylidae</taxon>
        <taxon>Oesophagostomum</taxon>
    </lineage>
</organism>
<sequence>FLKGVLKVALRTIPGQEKHEIPSEQPDWATGAVKLAGNVEARFKKLPSPPKEVEIPARDQITLKVAKPKPASEVETGEHVKIAEEKAKLKAVQQGPEQPKEEIIPHKQQVELKTKFTPIVAKPGESVKIDSKPLKEIPPVEKPLIEMTSISNKPQPTKIGVSKQAPPTVSQQLKPIQGEPGKAAKFIVNFDGAAPIKVTWFKDGKEIKSTFRNQITTTDKSSTLHIGRLENSHAGLYLVRLENVAGTVESSANLTLSAPADKGKAPDFTARMNDLRIPQNGPAVFTCTISGEPRPTVNWFKASYFGFCVVLVL</sequence>
<name>A0A0B1SMG8_OESDE</name>
<gene>
    <name evidence="2" type="ORF">OESDEN_15866</name>
</gene>
<protein>
    <submittedName>
        <fullName evidence="2">Immunoglobulin I-set domain protein</fullName>
    </submittedName>
</protein>
<dbReference type="AlphaFoldDB" id="A0A0B1SMG8"/>
<dbReference type="InterPro" id="IPR007110">
    <property type="entry name" value="Ig-like_dom"/>
</dbReference>
<dbReference type="InterPro" id="IPR036179">
    <property type="entry name" value="Ig-like_dom_sf"/>
</dbReference>
<dbReference type="FunFam" id="2.60.40.10:FF:001721">
    <property type="entry name" value="KETtiN (Drosophila actin-binding) homolog"/>
    <property type="match status" value="1"/>
</dbReference>
<feature type="non-terminal residue" evidence="2">
    <location>
        <position position="1"/>
    </location>
</feature>
<feature type="domain" description="Ig-like" evidence="1">
    <location>
        <begin position="266"/>
        <end position="313"/>
    </location>
</feature>
<dbReference type="Pfam" id="PF07679">
    <property type="entry name" value="I-set"/>
    <property type="match status" value="2"/>
</dbReference>
<dbReference type="SUPFAM" id="SSF48726">
    <property type="entry name" value="Immunoglobulin"/>
    <property type="match status" value="2"/>
</dbReference>
<evidence type="ECO:0000313" key="3">
    <source>
        <dbReference type="Proteomes" id="UP000053660"/>
    </source>
</evidence>
<evidence type="ECO:0000313" key="2">
    <source>
        <dbReference type="EMBL" id="KHJ84420.1"/>
    </source>
</evidence>
<keyword evidence="3" id="KW-1185">Reference proteome</keyword>
<accession>A0A0B1SMG8</accession>